<accession>A0A4S2J9U4</accession>
<organism evidence="2 3">
    <name type="scientific">Temnothorax longispinosus</name>
    <dbReference type="NCBI Taxonomy" id="300112"/>
    <lineage>
        <taxon>Eukaryota</taxon>
        <taxon>Metazoa</taxon>
        <taxon>Ecdysozoa</taxon>
        <taxon>Arthropoda</taxon>
        <taxon>Hexapoda</taxon>
        <taxon>Insecta</taxon>
        <taxon>Pterygota</taxon>
        <taxon>Neoptera</taxon>
        <taxon>Endopterygota</taxon>
        <taxon>Hymenoptera</taxon>
        <taxon>Apocrita</taxon>
        <taxon>Aculeata</taxon>
        <taxon>Formicoidea</taxon>
        <taxon>Formicidae</taxon>
        <taxon>Myrmicinae</taxon>
        <taxon>Temnothorax</taxon>
    </lineage>
</organism>
<dbReference type="Proteomes" id="UP000310200">
    <property type="component" value="Unassembled WGS sequence"/>
</dbReference>
<proteinExistence type="predicted"/>
<keyword evidence="1" id="KW-0812">Transmembrane</keyword>
<evidence type="ECO:0000313" key="2">
    <source>
        <dbReference type="EMBL" id="TGZ32095.1"/>
    </source>
</evidence>
<name>A0A4S2J9U4_9HYME</name>
<protein>
    <submittedName>
        <fullName evidence="2">Uncharacterized protein</fullName>
    </submittedName>
</protein>
<keyword evidence="1" id="KW-0472">Membrane</keyword>
<feature type="transmembrane region" description="Helical" evidence="1">
    <location>
        <begin position="221"/>
        <end position="245"/>
    </location>
</feature>
<dbReference type="AlphaFoldDB" id="A0A4S2J9U4"/>
<reference evidence="2 3" key="1">
    <citation type="journal article" date="2019" name="Philos. Trans. R. Soc. Lond., B, Biol. Sci.">
        <title>Ant behaviour and brain gene expression of defending hosts depend on the ecological success of the intruding social parasite.</title>
        <authorList>
            <person name="Kaur R."/>
            <person name="Stoldt M."/>
            <person name="Jongepier E."/>
            <person name="Feldmeyer B."/>
            <person name="Menzel F."/>
            <person name="Bornberg-Bauer E."/>
            <person name="Foitzik S."/>
        </authorList>
    </citation>
    <scope>NUCLEOTIDE SEQUENCE [LARGE SCALE GENOMIC DNA]</scope>
    <source>
        <tissue evidence="2">Whole body</tissue>
    </source>
</reference>
<comment type="caution">
    <text evidence="2">The sequence shown here is derived from an EMBL/GenBank/DDBJ whole genome shotgun (WGS) entry which is preliminary data.</text>
</comment>
<keyword evidence="3" id="KW-1185">Reference proteome</keyword>
<evidence type="ECO:0000313" key="3">
    <source>
        <dbReference type="Proteomes" id="UP000310200"/>
    </source>
</evidence>
<gene>
    <name evidence="2" type="ORF">DBV15_01131</name>
</gene>
<evidence type="ECO:0000256" key="1">
    <source>
        <dbReference type="SAM" id="Phobius"/>
    </source>
</evidence>
<sequence>MRFTTDYVSKIVYILTLITDFSANPEVEQLLPSAEAGDDTLNTRVRRLQPDERLSMNELYLQGGVSSSLQDKSASLNHNAHIGESSSGLSAVITPSSIVANGNESNDDPPPYATIPPPYSAISPPDHIGWPYGLFSFGDSSYSTDGTTRRMEIPLTPFQACLAPAASFHPEGINGQYASYPMPLMPYQFFKFGCRRSSFVPREMADDGIAEKIDDRKSRRYGAILVAAAVIIFLMALSLMVRFIMEKSWWRR</sequence>
<dbReference type="EMBL" id="QBLH01003951">
    <property type="protein sequence ID" value="TGZ32095.1"/>
    <property type="molecule type" value="Genomic_DNA"/>
</dbReference>
<keyword evidence="1" id="KW-1133">Transmembrane helix</keyword>